<feature type="transmembrane region" description="Helical" evidence="5">
    <location>
        <begin position="404"/>
        <end position="426"/>
    </location>
</feature>
<dbReference type="AlphaFoldDB" id="A0A139WCS7"/>
<dbReference type="InParanoid" id="A0A139WCS7"/>
<keyword evidence="8" id="KW-1185">Reference proteome</keyword>
<gene>
    <name evidence="7" type="primary">AUGUSTUS-3.0.2_34143</name>
    <name evidence="7" type="ORF">TcasGA2_TC034143</name>
</gene>
<dbReference type="Proteomes" id="UP000007266">
    <property type="component" value="Linkage group 8"/>
</dbReference>
<evidence type="ECO:0000256" key="2">
    <source>
        <dbReference type="ARBA" id="ARBA00022692"/>
    </source>
</evidence>
<feature type="transmembrane region" description="Helical" evidence="5">
    <location>
        <begin position="236"/>
        <end position="259"/>
    </location>
</feature>
<keyword evidence="2 5" id="KW-0812">Transmembrane</keyword>
<sequence>MDQDRSCTSPRCRHALFRVCQNFFRKETLNKRVPISSWLPKYTVSTLFQDILAGFTVGLTEIPQGIAFAGIAGLSPEYGLYCGFMGGFIYALFGSCKDVNIGPTSIMALMLQDHISGLGPDMAITITFLAGIIIFILGLLNLGFVIEFFSYPIIAGFTCAASLQIASSQVKGLFGIPGKANAFLEAWESVFSNIDKIRLWDSVLGVLSIIFLVSLKEIRRFGTLQYREDWSRNRNILGIFLFMLSLARNALVVIIGTVISYSLRDDNPFKITGDVKSGFPPFEPPPFSTQVNGTNYNFRDMVQNYGPSLAFIPLVAILEAVSIAKAFSKGKPLDATQEMLALGLCNVMGSFVRSMPITGSFTRTAVNNASGVKTPLAGIFTSAMVLLAIGFLTPSFYYVPKATLASVIICAMFYLFDYDAFVVLWRSKKLDLVPFLTTLLCCLFISLEYGILIGIGVNLLFVLYASARPKLTITKEKISDSRGEVFVITPKDTLYFPAAEHLRDVVLTCEGENATVVVSGREIRNVDVTVAKSMAVFAKELVGRGQKVIFLDFKPSVVEVCVKVDLSLQKYFAEGPLDEIFENEPILSVQ</sequence>
<dbReference type="GO" id="GO:0005886">
    <property type="term" value="C:plasma membrane"/>
    <property type="evidence" value="ECO:0000318"/>
    <property type="project" value="GO_Central"/>
</dbReference>
<feature type="transmembrane region" description="Helical" evidence="5">
    <location>
        <begin position="51"/>
        <end position="72"/>
    </location>
</feature>
<dbReference type="KEGG" id="tca:657432"/>
<dbReference type="GO" id="GO:1902358">
    <property type="term" value="P:sulfate transmembrane transport"/>
    <property type="evidence" value="ECO:0000318"/>
    <property type="project" value="GO_Central"/>
</dbReference>
<dbReference type="Pfam" id="PF00916">
    <property type="entry name" value="Sulfate_transp"/>
    <property type="match status" value="1"/>
</dbReference>
<keyword evidence="4 5" id="KW-0472">Membrane</keyword>
<dbReference type="GO" id="GO:1902476">
    <property type="term" value="P:chloride transmembrane transport"/>
    <property type="evidence" value="ECO:0000318"/>
    <property type="project" value="GO_Central"/>
</dbReference>
<dbReference type="GO" id="GO:0015116">
    <property type="term" value="F:sulfate transmembrane transporter activity"/>
    <property type="evidence" value="ECO:0000318"/>
    <property type="project" value="GO_Central"/>
</dbReference>
<dbReference type="EMBL" id="KQ971362">
    <property type="protein sequence ID" value="KYB25749.1"/>
    <property type="molecule type" value="Genomic_DNA"/>
</dbReference>
<feature type="transmembrane region" description="Helical" evidence="5">
    <location>
        <begin position="376"/>
        <end position="397"/>
    </location>
</feature>
<reference evidence="7 8" key="1">
    <citation type="journal article" date="2008" name="Nature">
        <title>The genome of the model beetle and pest Tribolium castaneum.</title>
        <authorList>
            <consortium name="Tribolium Genome Sequencing Consortium"/>
            <person name="Richards S."/>
            <person name="Gibbs R.A."/>
            <person name="Weinstock G.M."/>
            <person name="Brown S.J."/>
            <person name="Denell R."/>
            <person name="Beeman R.W."/>
            <person name="Gibbs R."/>
            <person name="Beeman R.W."/>
            <person name="Brown S.J."/>
            <person name="Bucher G."/>
            <person name="Friedrich M."/>
            <person name="Grimmelikhuijzen C.J."/>
            <person name="Klingler M."/>
            <person name="Lorenzen M."/>
            <person name="Richards S."/>
            <person name="Roth S."/>
            <person name="Schroder R."/>
            <person name="Tautz D."/>
            <person name="Zdobnov E.M."/>
            <person name="Muzny D."/>
            <person name="Gibbs R.A."/>
            <person name="Weinstock G.M."/>
            <person name="Attaway T."/>
            <person name="Bell S."/>
            <person name="Buhay C.J."/>
            <person name="Chandrabose M.N."/>
            <person name="Chavez D."/>
            <person name="Clerk-Blankenburg K.P."/>
            <person name="Cree A."/>
            <person name="Dao M."/>
            <person name="Davis C."/>
            <person name="Chacko J."/>
            <person name="Dinh H."/>
            <person name="Dugan-Rocha S."/>
            <person name="Fowler G."/>
            <person name="Garner T.T."/>
            <person name="Garnes J."/>
            <person name="Gnirke A."/>
            <person name="Hawes A."/>
            <person name="Hernandez J."/>
            <person name="Hines S."/>
            <person name="Holder M."/>
            <person name="Hume J."/>
            <person name="Jhangiani S.N."/>
            <person name="Joshi V."/>
            <person name="Khan Z.M."/>
            <person name="Jackson L."/>
            <person name="Kovar C."/>
            <person name="Kowis A."/>
            <person name="Lee S."/>
            <person name="Lewis L.R."/>
            <person name="Margolis J."/>
            <person name="Morgan M."/>
            <person name="Nazareth L.V."/>
            <person name="Nguyen N."/>
            <person name="Okwuonu G."/>
            <person name="Parker D."/>
            <person name="Richards S."/>
            <person name="Ruiz S.J."/>
            <person name="Santibanez J."/>
            <person name="Savard J."/>
            <person name="Scherer S.E."/>
            <person name="Schneider B."/>
            <person name="Sodergren E."/>
            <person name="Tautz D."/>
            <person name="Vattahil S."/>
            <person name="Villasana D."/>
            <person name="White C.S."/>
            <person name="Wright R."/>
            <person name="Park Y."/>
            <person name="Beeman R.W."/>
            <person name="Lord J."/>
            <person name="Oppert B."/>
            <person name="Lorenzen M."/>
            <person name="Brown S."/>
            <person name="Wang L."/>
            <person name="Savard J."/>
            <person name="Tautz D."/>
            <person name="Richards S."/>
            <person name="Weinstock G."/>
            <person name="Gibbs R.A."/>
            <person name="Liu Y."/>
            <person name="Worley K."/>
            <person name="Weinstock G."/>
            <person name="Elsik C.G."/>
            <person name="Reese J.T."/>
            <person name="Elhaik E."/>
            <person name="Landan G."/>
            <person name="Graur D."/>
            <person name="Arensburger P."/>
            <person name="Atkinson P."/>
            <person name="Beeman R.W."/>
            <person name="Beidler J."/>
            <person name="Brown S.J."/>
            <person name="Demuth J.P."/>
            <person name="Drury D.W."/>
            <person name="Du Y.Z."/>
            <person name="Fujiwara H."/>
            <person name="Lorenzen M."/>
            <person name="Maselli V."/>
            <person name="Osanai M."/>
            <person name="Park Y."/>
            <person name="Robertson H.M."/>
            <person name="Tu Z."/>
            <person name="Wang J.J."/>
            <person name="Wang S."/>
            <person name="Richards S."/>
            <person name="Song H."/>
            <person name="Zhang L."/>
            <person name="Sodergren E."/>
            <person name="Werner D."/>
            <person name="Stanke M."/>
            <person name="Morgenstern B."/>
            <person name="Solovyev V."/>
            <person name="Kosarev P."/>
            <person name="Brown G."/>
            <person name="Chen H.C."/>
            <person name="Ermolaeva O."/>
            <person name="Hlavina W."/>
            <person name="Kapustin Y."/>
            <person name="Kiryutin B."/>
            <person name="Kitts P."/>
            <person name="Maglott D."/>
            <person name="Pruitt K."/>
            <person name="Sapojnikov V."/>
            <person name="Souvorov A."/>
            <person name="Mackey A.J."/>
            <person name="Waterhouse R.M."/>
            <person name="Wyder S."/>
            <person name="Zdobnov E.M."/>
            <person name="Zdobnov E.M."/>
            <person name="Wyder S."/>
            <person name="Kriventseva E.V."/>
            <person name="Kadowaki T."/>
            <person name="Bork P."/>
            <person name="Aranda M."/>
            <person name="Bao R."/>
            <person name="Beermann A."/>
            <person name="Berns N."/>
            <person name="Bolognesi R."/>
            <person name="Bonneton F."/>
            <person name="Bopp D."/>
            <person name="Brown S.J."/>
            <person name="Bucher G."/>
            <person name="Butts T."/>
            <person name="Chaumot A."/>
            <person name="Denell R.E."/>
            <person name="Ferrier D.E."/>
            <person name="Friedrich M."/>
            <person name="Gordon C.M."/>
            <person name="Jindra M."/>
            <person name="Klingler M."/>
            <person name="Lan Q."/>
            <person name="Lattorff H.M."/>
            <person name="Laudet V."/>
            <person name="von Levetsow C."/>
            <person name="Liu Z."/>
            <person name="Lutz R."/>
            <person name="Lynch J.A."/>
            <person name="da Fonseca R.N."/>
            <person name="Posnien N."/>
            <person name="Reuter R."/>
            <person name="Roth S."/>
            <person name="Savard J."/>
            <person name="Schinko J.B."/>
            <person name="Schmitt C."/>
            <person name="Schoppmeier M."/>
            <person name="Schroder R."/>
            <person name="Shippy T.D."/>
            <person name="Simonnet F."/>
            <person name="Marques-Souza H."/>
            <person name="Tautz D."/>
            <person name="Tomoyasu Y."/>
            <person name="Trauner J."/>
            <person name="Van der Zee M."/>
            <person name="Vervoort M."/>
            <person name="Wittkopp N."/>
            <person name="Wimmer E.A."/>
            <person name="Yang X."/>
            <person name="Jones A.K."/>
            <person name="Sattelle D.B."/>
            <person name="Ebert P.R."/>
            <person name="Nelson D."/>
            <person name="Scott J.G."/>
            <person name="Beeman R.W."/>
            <person name="Muthukrishnan S."/>
            <person name="Kramer K.J."/>
            <person name="Arakane Y."/>
            <person name="Beeman R.W."/>
            <person name="Zhu Q."/>
            <person name="Hogenkamp D."/>
            <person name="Dixit R."/>
            <person name="Oppert B."/>
            <person name="Jiang H."/>
            <person name="Zou Z."/>
            <person name="Marshall J."/>
            <person name="Elpidina E."/>
            <person name="Vinokurov K."/>
            <person name="Oppert C."/>
            <person name="Zou Z."/>
            <person name="Evans J."/>
            <person name="Lu Z."/>
            <person name="Zhao P."/>
            <person name="Sumathipala N."/>
            <person name="Altincicek B."/>
            <person name="Vilcinskas A."/>
            <person name="Williams M."/>
            <person name="Hultmark D."/>
            <person name="Hetru C."/>
            <person name="Jiang H."/>
            <person name="Grimmelikhuijzen C.J."/>
            <person name="Hauser F."/>
            <person name="Cazzamali G."/>
            <person name="Williamson M."/>
            <person name="Park Y."/>
            <person name="Li B."/>
            <person name="Tanaka Y."/>
            <person name="Predel R."/>
            <person name="Neupert S."/>
            <person name="Schachtner J."/>
            <person name="Verleyen P."/>
            <person name="Raible F."/>
            <person name="Bork P."/>
            <person name="Friedrich M."/>
            <person name="Walden K.K."/>
            <person name="Robertson H.M."/>
            <person name="Angeli S."/>
            <person name="Foret S."/>
            <person name="Bucher G."/>
            <person name="Schuetz S."/>
            <person name="Maleszka R."/>
            <person name="Wimmer E.A."/>
            <person name="Beeman R.W."/>
            <person name="Lorenzen M."/>
            <person name="Tomoyasu Y."/>
            <person name="Miller S.C."/>
            <person name="Grossmann D."/>
            <person name="Bucher G."/>
        </authorList>
    </citation>
    <scope>NUCLEOTIDE SEQUENCE [LARGE SCALE GENOMIC DNA]</scope>
    <source>
        <strain evidence="7 8">Georgia GA2</strain>
    </source>
</reference>
<dbReference type="SUPFAM" id="SSF52091">
    <property type="entry name" value="SpoIIaa-like"/>
    <property type="match status" value="1"/>
</dbReference>
<feature type="transmembrane region" description="Helical" evidence="5">
    <location>
        <begin position="197"/>
        <end position="215"/>
    </location>
</feature>
<feature type="transmembrane region" description="Helical" evidence="5">
    <location>
        <begin position="117"/>
        <end position="140"/>
    </location>
</feature>
<evidence type="ECO:0000259" key="6">
    <source>
        <dbReference type="Pfam" id="PF00916"/>
    </source>
</evidence>
<keyword evidence="3 5" id="KW-1133">Transmembrane helix</keyword>
<dbReference type="eggNOG" id="KOG0236">
    <property type="taxonomic scope" value="Eukaryota"/>
</dbReference>
<feature type="domain" description="SLC26A/SulP transporter" evidence="6">
    <location>
        <begin position="47"/>
        <end position="436"/>
    </location>
</feature>
<name>A0A139WCS7_TRICA</name>
<dbReference type="InterPro" id="IPR001902">
    <property type="entry name" value="SLC26A/SulP_fam"/>
</dbReference>
<protein>
    <submittedName>
        <fullName evidence="7">Sodium-independent sulfate anion transporter-like Protein</fullName>
    </submittedName>
</protein>
<dbReference type="PANTHER" id="PTHR11814">
    <property type="entry name" value="SULFATE TRANSPORTER"/>
    <property type="match status" value="1"/>
</dbReference>
<feature type="transmembrane region" description="Helical" evidence="5">
    <location>
        <begin position="432"/>
        <end position="465"/>
    </location>
</feature>
<evidence type="ECO:0000313" key="7">
    <source>
        <dbReference type="EMBL" id="KYB25749.1"/>
    </source>
</evidence>
<evidence type="ECO:0000256" key="3">
    <source>
        <dbReference type="ARBA" id="ARBA00022989"/>
    </source>
</evidence>
<dbReference type="STRING" id="7070.A0A139WCS7"/>
<dbReference type="InterPro" id="IPR036513">
    <property type="entry name" value="STAS_dom_sf"/>
</dbReference>
<evidence type="ECO:0000256" key="1">
    <source>
        <dbReference type="ARBA" id="ARBA00004141"/>
    </source>
</evidence>
<feature type="transmembrane region" description="Helical" evidence="5">
    <location>
        <begin position="78"/>
        <end position="96"/>
    </location>
</feature>
<dbReference type="FunCoup" id="A0A139WCS7">
    <property type="interactions" value="46"/>
</dbReference>
<feature type="transmembrane region" description="Helical" evidence="5">
    <location>
        <begin position="305"/>
        <end position="327"/>
    </location>
</feature>
<comment type="subcellular location">
    <subcellularLocation>
        <location evidence="1">Membrane</location>
        <topology evidence="1">Multi-pass membrane protein</topology>
    </subcellularLocation>
</comment>
<dbReference type="eggNOG" id="KOG2532">
    <property type="taxonomic scope" value="Eukaryota"/>
</dbReference>
<evidence type="ECO:0000256" key="4">
    <source>
        <dbReference type="ARBA" id="ARBA00023136"/>
    </source>
</evidence>
<reference evidence="7 8" key="2">
    <citation type="journal article" date="2010" name="Nucleic Acids Res.">
        <title>BeetleBase in 2010: revisions to provide comprehensive genomic information for Tribolium castaneum.</title>
        <authorList>
            <person name="Kim H.S."/>
            <person name="Murphy T."/>
            <person name="Xia J."/>
            <person name="Caragea D."/>
            <person name="Park Y."/>
            <person name="Beeman R.W."/>
            <person name="Lorenzen M.D."/>
            <person name="Butcher S."/>
            <person name="Manak J.R."/>
            <person name="Brown S.J."/>
        </authorList>
    </citation>
    <scope>GENOME REANNOTATION</scope>
    <source>
        <strain evidence="7 8">Georgia GA2</strain>
    </source>
</reference>
<feature type="transmembrane region" description="Helical" evidence="5">
    <location>
        <begin position="339"/>
        <end position="356"/>
    </location>
</feature>
<dbReference type="OrthoDB" id="288203at2759"/>
<evidence type="ECO:0000256" key="5">
    <source>
        <dbReference type="SAM" id="Phobius"/>
    </source>
</evidence>
<accession>A0A139WCS7</accession>
<organism evidence="7 8">
    <name type="scientific">Tribolium castaneum</name>
    <name type="common">Red flour beetle</name>
    <dbReference type="NCBI Taxonomy" id="7070"/>
    <lineage>
        <taxon>Eukaryota</taxon>
        <taxon>Metazoa</taxon>
        <taxon>Ecdysozoa</taxon>
        <taxon>Arthropoda</taxon>
        <taxon>Hexapoda</taxon>
        <taxon>Insecta</taxon>
        <taxon>Pterygota</taxon>
        <taxon>Neoptera</taxon>
        <taxon>Endopterygota</taxon>
        <taxon>Coleoptera</taxon>
        <taxon>Polyphaga</taxon>
        <taxon>Cucujiformia</taxon>
        <taxon>Tenebrionidae</taxon>
        <taxon>Tenebrionidae incertae sedis</taxon>
        <taxon>Tribolium</taxon>
    </lineage>
</organism>
<dbReference type="Gene3D" id="3.30.750.24">
    <property type="entry name" value="STAS domain"/>
    <property type="match status" value="1"/>
</dbReference>
<evidence type="ECO:0000313" key="8">
    <source>
        <dbReference type="Proteomes" id="UP000007266"/>
    </source>
</evidence>
<dbReference type="OMA" id="KFPILKW"/>
<proteinExistence type="predicted"/>
<dbReference type="InterPro" id="IPR011547">
    <property type="entry name" value="SLC26A/SulP_dom"/>
</dbReference>